<feature type="domain" description="CCAAT-binding factor" evidence="9">
    <location>
        <begin position="461"/>
        <end position="614"/>
    </location>
</feature>
<evidence type="ECO:0000259" key="9">
    <source>
        <dbReference type="Pfam" id="PF03914"/>
    </source>
</evidence>
<comment type="subcellular location">
    <subcellularLocation>
        <location evidence="1">Nucleus</location>
        <location evidence="1">Nucleolus</location>
    </subcellularLocation>
</comment>
<feature type="compositionally biased region" description="Basic residues" evidence="8">
    <location>
        <begin position="1"/>
        <end position="34"/>
    </location>
</feature>
<dbReference type="GO" id="GO:0006270">
    <property type="term" value="P:DNA replication initiation"/>
    <property type="evidence" value="ECO:0007669"/>
    <property type="project" value="TreeGrafter"/>
</dbReference>
<feature type="region of interest" description="Disordered" evidence="8">
    <location>
        <begin position="146"/>
        <end position="180"/>
    </location>
</feature>
<keyword evidence="3 7" id="KW-0175">Coiled coil</keyword>
<evidence type="ECO:0000313" key="12">
    <source>
        <dbReference type="Proteomes" id="UP001152798"/>
    </source>
</evidence>
<feature type="coiled-coil region" evidence="7">
    <location>
        <begin position="88"/>
        <end position="115"/>
    </location>
</feature>
<gene>
    <name evidence="11" type="ORF">NEZAVI_LOCUS8572</name>
</gene>
<comment type="similarity">
    <text evidence="2">Belongs to the CBF/MAK21 family.</text>
</comment>
<evidence type="ECO:0000259" key="10">
    <source>
        <dbReference type="Pfam" id="PF07540"/>
    </source>
</evidence>
<evidence type="ECO:0000256" key="3">
    <source>
        <dbReference type="ARBA" id="ARBA00023054"/>
    </source>
</evidence>
<evidence type="ECO:0000256" key="2">
    <source>
        <dbReference type="ARBA" id="ARBA00007797"/>
    </source>
</evidence>
<dbReference type="Proteomes" id="UP001152798">
    <property type="component" value="Chromosome 4"/>
</dbReference>
<evidence type="ECO:0000256" key="4">
    <source>
        <dbReference type="ARBA" id="ARBA00023242"/>
    </source>
</evidence>
<dbReference type="PANTHER" id="PTHR14428">
    <property type="entry name" value="NUCLEOLAR COMPLEX PROTEIN 3"/>
    <property type="match status" value="1"/>
</dbReference>
<reference evidence="11" key="1">
    <citation type="submission" date="2022-01" db="EMBL/GenBank/DDBJ databases">
        <authorList>
            <person name="King R."/>
        </authorList>
    </citation>
    <scope>NUCLEOTIDE SEQUENCE</scope>
</reference>
<evidence type="ECO:0000256" key="5">
    <source>
        <dbReference type="ARBA" id="ARBA00032701"/>
    </source>
</evidence>
<protein>
    <recommendedName>
        <fullName evidence="6">NOC3-like protein</fullName>
    </recommendedName>
    <alternativeName>
        <fullName evidence="5">Nucleolar complex-associated protein 3-like protein</fullName>
    </alternativeName>
</protein>
<feature type="domain" description="Nucleolar complex-associated protein 3 N-terminal" evidence="10">
    <location>
        <begin position="206"/>
        <end position="295"/>
    </location>
</feature>
<dbReference type="EMBL" id="OV725080">
    <property type="protein sequence ID" value="CAH1399034.1"/>
    <property type="molecule type" value="Genomic_DNA"/>
</dbReference>
<organism evidence="11 12">
    <name type="scientific">Nezara viridula</name>
    <name type="common">Southern green stink bug</name>
    <name type="synonym">Cimex viridulus</name>
    <dbReference type="NCBI Taxonomy" id="85310"/>
    <lineage>
        <taxon>Eukaryota</taxon>
        <taxon>Metazoa</taxon>
        <taxon>Ecdysozoa</taxon>
        <taxon>Arthropoda</taxon>
        <taxon>Hexapoda</taxon>
        <taxon>Insecta</taxon>
        <taxon>Pterygota</taxon>
        <taxon>Neoptera</taxon>
        <taxon>Paraneoptera</taxon>
        <taxon>Hemiptera</taxon>
        <taxon>Heteroptera</taxon>
        <taxon>Panheteroptera</taxon>
        <taxon>Pentatomomorpha</taxon>
        <taxon>Pentatomoidea</taxon>
        <taxon>Pentatomidae</taxon>
        <taxon>Pentatominae</taxon>
        <taxon>Nezara</taxon>
    </lineage>
</organism>
<feature type="compositionally biased region" description="Acidic residues" evidence="8">
    <location>
        <begin position="159"/>
        <end position="174"/>
    </location>
</feature>
<dbReference type="InterPro" id="IPR005612">
    <property type="entry name" value="CCAAT-binding_factor"/>
</dbReference>
<dbReference type="AlphaFoldDB" id="A0A9P0HBX8"/>
<evidence type="ECO:0000256" key="8">
    <source>
        <dbReference type="SAM" id="MobiDB-lite"/>
    </source>
</evidence>
<evidence type="ECO:0000256" key="7">
    <source>
        <dbReference type="SAM" id="Coils"/>
    </source>
</evidence>
<feature type="region of interest" description="Disordered" evidence="8">
    <location>
        <begin position="1"/>
        <end position="59"/>
    </location>
</feature>
<accession>A0A9P0HBX8</accession>
<evidence type="ECO:0000313" key="11">
    <source>
        <dbReference type="EMBL" id="CAH1399034.1"/>
    </source>
</evidence>
<dbReference type="InterPro" id="IPR011501">
    <property type="entry name" value="Noc3_N"/>
</dbReference>
<dbReference type="InterPro" id="IPR016903">
    <property type="entry name" value="Nucleolar_cplx-assoc_3"/>
</dbReference>
<dbReference type="GO" id="GO:0005730">
    <property type="term" value="C:nucleolus"/>
    <property type="evidence" value="ECO:0007669"/>
    <property type="project" value="UniProtKB-SubCell"/>
</dbReference>
<dbReference type="OrthoDB" id="10263597at2759"/>
<name>A0A9P0HBX8_NEZVI</name>
<keyword evidence="4" id="KW-0539">Nucleus</keyword>
<evidence type="ECO:0000256" key="6">
    <source>
        <dbReference type="ARBA" id="ARBA00032937"/>
    </source>
</evidence>
<dbReference type="GO" id="GO:0003682">
    <property type="term" value="F:chromatin binding"/>
    <property type="evidence" value="ECO:0007669"/>
    <property type="project" value="TreeGrafter"/>
</dbReference>
<dbReference type="Pfam" id="PF07540">
    <property type="entry name" value="NOC3p"/>
    <property type="match status" value="1"/>
</dbReference>
<dbReference type="Pfam" id="PF03914">
    <property type="entry name" value="CBF"/>
    <property type="match status" value="1"/>
</dbReference>
<keyword evidence="12" id="KW-1185">Reference proteome</keyword>
<evidence type="ECO:0000256" key="1">
    <source>
        <dbReference type="ARBA" id="ARBA00004604"/>
    </source>
</evidence>
<sequence>MGKLKTSRVKKSNIQRTKLKKQGKLKYTRNKKTIVKPQQPVKHEEEEEEEVESDHGEDFLNMVEPDDLDFLKKAVVEGNYSMFKGAQFKKEKKSLKQKKEDEADIEEEYERNIDESTINKKERLLLPIKSKGTIIKRAVIEEVKDEDEMERSLKKSNDENDDDDDEGLGDESKEDDIKIEKMERDLSKPVSIAEMMAWREQLMAQYKFKIGVLSSGLLEDPQHKIMNIARLLELYDEWHPELQVTLRKLVLVSLAEVLKDIIPSYQIKHQENPDVRQTKELQNYEKSLLKGYRGYLQRLEKVASRLYHKKGDTRVWTKADISLGELSIKCLCELVMEHPYFNYSTNIIRVIIPYLDNKLSSVREQVSKAVRHVFINDKRGEITLEIVRRINHLVKSRKHSVRPDVILVLSSLKIQEVNLEQIKEAEVKKKKLEEKKSRVINLSKRERKIMSDSDLKVKEQLNCVLTVFKILSGQGETLTIDPNKFYAHLYRNIYNIDAGVRGANSQLLIECLEHVILGRRRKLSVARLLAFVKRMSVGSLQNEHHTVLALLNIVKHALQNNKALDILLDLDTSVGQGVYLYELDDPEYCNSENTALYEMTLLKKHYHPTVRLLAQHIISGVPATGIGSLPSDVAKLSCKEIYNEYDPSQVAFKPAVPIPRTNRNISVIKSSTIRNKELSILCDKVMNTSFEADFSDILQKKKRLKRE</sequence>
<dbReference type="PANTHER" id="PTHR14428:SF5">
    <property type="entry name" value="NUCLEOLAR COMPLEX PROTEIN 3 HOMOLOG"/>
    <property type="match status" value="1"/>
</dbReference>
<proteinExistence type="inferred from homology"/>
<feature type="coiled-coil region" evidence="7">
    <location>
        <begin position="415"/>
        <end position="445"/>
    </location>
</feature>